<proteinExistence type="predicted"/>
<name>A0A6A6VRY3_9PEZI</name>
<sequence length="89" mass="9528">MSPVSQVAQLHEANATLAKNNESLLREIETPHLTIDPAYLAQASETQSSPTSTAGLQGVGPDLTFEALLIFDSVCPCRVLHLDLPQPCD</sequence>
<keyword evidence="2" id="KW-1185">Reference proteome</keyword>
<dbReference type="GeneID" id="54486046"/>
<organism evidence="1 2">
    <name type="scientific">Pseudovirgaria hyperparasitica</name>
    <dbReference type="NCBI Taxonomy" id="470096"/>
    <lineage>
        <taxon>Eukaryota</taxon>
        <taxon>Fungi</taxon>
        <taxon>Dikarya</taxon>
        <taxon>Ascomycota</taxon>
        <taxon>Pezizomycotina</taxon>
        <taxon>Dothideomycetes</taxon>
        <taxon>Dothideomycetes incertae sedis</taxon>
        <taxon>Acrospermales</taxon>
        <taxon>Acrospermaceae</taxon>
        <taxon>Pseudovirgaria</taxon>
    </lineage>
</organism>
<dbReference type="Proteomes" id="UP000799437">
    <property type="component" value="Unassembled WGS sequence"/>
</dbReference>
<reference evidence="1" key="1">
    <citation type="journal article" date="2020" name="Stud. Mycol.">
        <title>101 Dothideomycetes genomes: a test case for predicting lifestyles and emergence of pathogens.</title>
        <authorList>
            <person name="Haridas S."/>
            <person name="Albert R."/>
            <person name="Binder M."/>
            <person name="Bloem J."/>
            <person name="Labutti K."/>
            <person name="Salamov A."/>
            <person name="Andreopoulos B."/>
            <person name="Baker S."/>
            <person name="Barry K."/>
            <person name="Bills G."/>
            <person name="Bluhm B."/>
            <person name="Cannon C."/>
            <person name="Castanera R."/>
            <person name="Culley D."/>
            <person name="Daum C."/>
            <person name="Ezra D."/>
            <person name="Gonzalez J."/>
            <person name="Henrissat B."/>
            <person name="Kuo A."/>
            <person name="Liang C."/>
            <person name="Lipzen A."/>
            <person name="Lutzoni F."/>
            <person name="Magnuson J."/>
            <person name="Mondo S."/>
            <person name="Nolan M."/>
            <person name="Ohm R."/>
            <person name="Pangilinan J."/>
            <person name="Park H.-J."/>
            <person name="Ramirez L."/>
            <person name="Alfaro M."/>
            <person name="Sun H."/>
            <person name="Tritt A."/>
            <person name="Yoshinaga Y."/>
            <person name="Zwiers L.-H."/>
            <person name="Turgeon B."/>
            <person name="Goodwin S."/>
            <person name="Spatafora J."/>
            <person name="Crous P."/>
            <person name="Grigoriev I."/>
        </authorList>
    </citation>
    <scope>NUCLEOTIDE SEQUENCE</scope>
    <source>
        <strain evidence="1">CBS 121739</strain>
    </source>
</reference>
<dbReference type="AlphaFoldDB" id="A0A6A6VRY3"/>
<evidence type="ECO:0000313" key="2">
    <source>
        <dbReference type="Proteomes" id="UP000799437"/>
    </source>
</evidence>
<gene>
    <name evidence="1" type="ORF">EJ05DRAFT_481087</name>
</gene>
<dbReference type="RefSeq" id="XP_033595120.1">
    <property type="nucleotide sequence ID" value="XM_033744992.1"/>
</dbReference>
<evidence type="ECO:0000313" key="1">
    <source>
        <dbReference type="EMBL" id="KAF2752669.1"/>
    </source>
</evidence>
<protein>
    <submittedName>
        <fullName evidence="1">Uncharacterized protein</fullName>
    </submittedName>
</protein>
<dbReference type="EMBL" id="ML996600">
    <property type="protein sequence ID" value="KAF2752669.1"/>
    <property type="molecule type" value="Genomic_DNA"/>
</dbReference>
<accession>A0A6A6VRY3</accession>